<gene>
    <name evidence="1" type="ORF">QQS21_007817</name>
</gene>
<proteinExistence type="predicted"/>
<dbReference type="Proteomes" id="UP001251528">
    <property type="component" value="Unassembled WGS sequence"/>
</dbReference>
<dbReference type="EMBL" id="JASWJB010000167">
    <property type="protein sequence ID" value="KAK2594470.1"/>
    <property type="molecule type" value="Genomic_DNA"/>
</dbReference>
<comment type="caution">
    <text evidence="1">The sequence shown here is derived from an EMBL/GenBank/DDBJ whole genome shotgun (WGS) entry which is preliminary data.</text>
</comment>
<organism evidence="1 2">
    <name type="scientific">Conoideocrella luteorostrata</name>
    <dbReference type="NCBI Taxonomy" id="1105319"/>
    <lineage>
        <taxon>Eukaryota</taxon>
        <taxon>Fungi</taxon>
        <taxon>Dikarya</taxon>
        <taxon>Ascomycota</taxon>
        <taxon>Pezizomycotina</taxon>
        <taxon>Sordariomycetes</taxon>
        <taxon>Hypocreomycetidae</taxon>
        <taxon>Hypocreales</taxon>
        <taxon>Clavicipitaceae</taxon>
        <taxon>Conoideocrella</taxon>
    </lineage>
</organism>
<reference evidence="1" key="1">
    <citation type="submission" date="2023-06" db="EMBL/GenBank/DDBJ databases">
        <title>Conoideocrella luteorostrata (Hypocreales: Clavicipitaceae), a potential biocontrol fungus for elongate hemlock scale in United States Christmas tree production areas.</title>
        <authorList>
            <person name="Barrett H."/>
            <person name="Lovett B."/>
            <person name="Macias A.M."/>
            <person name="Stajich J.E."/>
            <person name="Kasson M.T."/>
        </authorList>
    </citation>
    <scope>NUCLEOTIDE SEQUENCE</scope>
    <source>
        <strain evidence="1">ARSEF 14590</strain>
    </source>
</reference>
<protein>
    <submittedName>
        <fullName evidence="1">Uncharacterized protein</fullName>
    </submittedName>
</protein>
<sequence>MCAAQPDLAAPRQFIIDKPSFKKEYGISPRHNPSYRQYVRLRVAATSSYPDLTLHDGVNAQAPVVGVAYIVKFKVGFKIGLGDPTNVSSMIWEDLKSENKLNSAFGWSMELPLPQDSVTDSTNWAACERRSFMWKRTRRVAVDGVSIHAISMRNWKLVDDEGKLVAVFTNNISRGQAGTLQMNVDLGDAFEKMALMTLLAVYERMRRQ</sequence>
<name>A0AAJ0CK00_9HYPO</name>
<evidence type="ECO:0000313" key="2">
    <source>
        <dbReference type="Proteomes" id="UP001251528"/>
    </source>
</evidence>
<accession>A0AAJ0CK00</accession>
<dbReference type="AlphaFoldDB" id="A0AAJ0CK00"/>
<evidence type="ECO:0000313" key="1">
    <source>
        <dbReference type="EMBL" id="KAK2594470.1"/>
    </source>
</evidence>
<keyword evidence="2" id="KW-1185">Reference proteome</keyword>